<feature type="transmembrane region" description="Helical" evidence="9">
    <location>
        <begin position="159"/>
        <end position="182"/>
    </location>
</feature>
<keyword evidence="13" id="KW-1185">Reference proteome</keyword>
<dbReference type="AlphaFoldDB" id="Q97DQ8"/>
<dbReference type="PIR" id="E97319">
    <property type="entry name" value="E97319"/>
</dbReference>
<dbReference type="PANTHER" id="PTHR43394:SF1">
    <property type="entry name" value="ATP-BINDING CASSETTE SUB-FAMILY B MEMBER 10, MITOCHONDRIAL"/>
    <property type="match status" value="1"/>
</dbReference>
<dbReference type="STRING" id="272562.CA_C3414"/>
<evidence type="ECO:0000256" key="9">
    <source>
        <dbReference type="SAM" id="Phobius"/>
    </source>
</evidence>
<dbReference type="eggNOG" id="COG1132">
    <property type="taxonomic scope" value="Bacteria"/>
</dbReference>
<evidence type="ECO:0000256" key="4">
    <source>
        <dbReference type="ARBA" id="ARBA00022692"/>
    </source>
</evidence>
<dbReference type="GO" id="GO:0015421">
    <property type="term" value="F:ABC-type oligopeptide transporter activity"/>
    <property type="evidence" value="ECO:0007669"/>
    <property type="project" value="TreeGrafter"/>
</dbReference>
<dbReference type="PANTHER" id="PTHR43394">
    <property type="entry name" value="ATP-DEPENDENT PERMEASE MDL1, MITOCHONDRIAL"/>
    <property type="match status" value="1"/>
</dbReference>
<dbReference type="InterPro" id="IPR003593">
    <property type="entry name" value="AAA+_ATPase"/>
</dbReference>
<feature type="domain" description="ABC transporter" evidence="10">
    <location>
        <begin position="332"/>
        <end position="566"/>
    </location>
</feature>
<reference evidence="12 13" key="1">
    <citation type="journal article" date="2001" name="J. Bacteriol.">
        <title>Genome sequence and comparative analysis of the solvent-producing bacterium Clostridium acetobutylicum.</title>
        <authorList>
            <person name="Nolling J."/>
            <person name="Breton G."/>
            <person name="Omelchenko M.V."/>
            <person name="Makarova K.S."/>
            <person name="Zeng Q."/>
            <person name="Gibson R."/>
            <person name="Lee H.M."/>
            <person name="Dubois J."/>
            <person name="Qiu D."/>
            <person name="Hitti J."/>
            <person name="Wolf Y.I."/>
            <person name="Tatusov R.L."/>
            <person name="Sabathe F."/>
            <person name="Doucette-Stamm L."/>
            <person name="Soucaille P."/>
            <person name="Daly M.J."/>
            <person name="Bennett G.N."/>
            <person name="Koonin E.V."/>
            <person name="Smith D.R."/>
        </authorList>
    </citation>
    <scope>NUCLEOTIDE SEQUENCE [LARGE SCALE GENOMIC DNA]</scope>
    <source>
        <strain evidence="13">ATCC 824 / DSM 792 / JCM 1419 / LMG 5710 / VKM B-1787</strain>
    </source>
</reference>
<keyword evidence="5" id="KW-0547">Nucleotide-binding</keyword>
<protein>
    <submittedName>
        <fullName evidence="12">ABC-type multidrug/protein/lipid transport system, ATPase component</fullName>
    </submittedName>
</protein>
<dbReference type="SUPFAM" id="SSF90123">
    <property type="entry name" value="ABC transporter transmembrane region"/>
    <property type="match status" value="1"/>
</dbReference>
<dbReference type="Pfam" id="PF00664">
    <property type="entry name" value="ABC_membrane"/>
    <property type="match status" value="1"/>
</dbReference>
<evidence type="ECO:0000256" key="1">
    <source>
        <dbReference type="ARBA" id="ARBA00004651"/>
    </source>
</evidence>
<dbReference type="Gene3D" id="3.40.50.300">
    <property type="entry name" value="P-loop containing nucleotide triphosphate hydrolases"/>
    <property type="match status" value="1"/>
</dbReference>
<evidence type="ECO:0000256" key="5">
    <source>
        <dbReference type="ARBA" id="ARBA00022741"/>
    </source>
</evidence>
<evidence type="ECO:0000313" key="13">
    <source>
        <dbReference type="Proteomes" id="UP000000814"/>
    </source>
</evidence>
<dbReference type="InterPro" id="IPR036640">
    <property type="entry name" value="ABC1_TM_sf"/>
</dbReference>
<accession>Q97DQ8</accession>
<evidence type="ECO:0000256" key="6">
    <source>
        <dbReference type="ARBA" id="ARBA00022840"/>
    </source>
</evidence>
<evidence type="ECO:0000259" key="11">
    <source>
        <dbReference type="PROSITE" id="PS50929"/>
    </source>
</evidence>
<dbReference type="CDD" id="cd18548">
    <property type="entry name" value="ABC_6TM_Tm287_like"/>
    <property type="match status" value="1"/>
</dbReference>
<dbReference type="Proteomes" id="UP000000814">
    <property type="component" value="Chromosome"/>
</dbReference>
<dbReference type="GO" id="GO:0005524">
    <property type="term" value="F:ATP binding"/>
    <property type="evidence" value="ECO:0007669"/>
    <property type="project" value="UniProtKB-KW"/>
</dbReference>
<keyword evidence="3" id="KW-1003">Cell membrane</keyword>
<evidence type="ECO:0000256" key="7">
    <source>
        <dbReference type="ARBA" id="ARBA00022989"/>
    </source>
</evidence>
<dbReference type="Pfam" id="PF00005">
    <property type="entry name" value="ABC_tran"/>
    <property type="match status" value="1"/>
</dbReference>
<organism evidence="12 13">
    <name type="scientific">Clostridium acetobutylicum (strain ATCC 824 / DSM 792 / JCM 1419 / IAM 19013 / LMG 5710 / NBRC 13948 / NRRL B-527 / VKM B-1787 / 2291 / W)</name>
    <dbReference type="NCBI Taxonomy" id="272562"/>
    <lineage>
        <taxon>Bacteria</taxon>
        <taxon>Bacillati</taxon>
        <taxon>Bacillota</taxon>
        <taxon>Clostridia</taxon>
        <taxon>Eubacteriales</taxon>
        <taxon>Clostridiaceae</taxon>
        <taxon>Clostridium</taxon>
    </lineage>
</organism>
<name>Q97DQ8_CLOAB</name>
<keyword evidence="7 9" id="KW-1133">Transmembrane helix</keyword>
<dbReference type="PROSITE" id="PS50893">
    <property type="entry name" value="ABC_TRANSPORTER_2"/>
    <property type="match status" value="1"/>
</dbReference>
<evidence type="ECO:0000256" key="2">
    <source>
        <dbReference type="ARBA" id="ARBA00022448"/>
    </source>
</evidence>
<evidence type="ECO:0000256" key="3">
    <source>
        <dbReference type="ARBA" id="ARBA00022475"/>
    </source>
</evidence>
<dbReference type="InterPro" id="IPR011527">
    <property type="entry name" value="ABC1_TM_dom"/>
</dbReference>
<dbReference type="GO" id="GO:0016887">
    <property type="term" value="F:ATP hydrolysis activity"/>
    <property type="evidence" value="ECO:0007669"/>
    <property type="project" value="InterPro"/>
</dbReference>
<feature type="transmembrane region" description="Helical" evidence="9">
    <location>
        <begin position="236"/>
        <end position="259"/>
    </location>
</feature>
<evidence type="ECO:0000313" key="12">
    <source>
        <dbReference type="EMBL" id="AAK81344.1"/>
    </source>
</evidence>
<evidence type="ECO:0000259" key="10">
    <source>
        <dbReference type="PROSITE" id="PS50893"/>
    </source>
</evidence>
<feature type="transmembrane region" description="Helical" evidence="9">
    <location>
        <begin position="50"/>
        <end position="73"/>
    </location>
</feature>
<dbReference type="InterPro" id="IPR017871">
    <property type="entry name" value="ABC_transporter-like_CS"/>
</dbReference>
<feature type="transmembrane region" description="Helical" evidence="9">
    <location>
        <begin position="134"/>
        <end position="153"/>
    </location>
</feature>
<keyword evidence="4 9" id="KW-0812">Transmembrane</keyword>
<feature type="transmembrane region" description="Helical" evidence="9">
    <location>
        <begin position="21"/>
        <end position="38"/>
    </location>
</feature>
<dbReference type="EMBL" id="AE001437">
    <property type="protein sequence ID" value="AAK81344.1"/>
    <property type="molecule type" value="Genomic_DNA"/>
</dbReference>
<dbReference type="InterPro" id="IPR039421">
    <property type="entry name" value="Type_1_exporter"/>
</dbReference>
<proteinExistence type="predicted"/>
<dbReference type="GO" id="GO:0005886">
    <property type="term" value="C:plasma membrane"/>
    <property type="evidence" value="ECO:0007669"/>
    <property type="project" value="UniProtKB-SubCell"/>
</dbReference>
<gene>
    <name evidence="12" type="ordered locus">CA_C3414</name>
</gene>
<keyword evidence="6" id="KW-0067">ATP-binding</keyword>
<dbReference type="GeneID" id="44999908"/>
<dbReference type="InterPro" id="IPR027417">
    <property type="entry name" value="P-loop_NTPase"/>
</dbReference>
<feature type="transmembrane region" description="Helical" evidence="9">
    <location>
        <begin position="279"/>
        <end position="300"/>
    </location>
</feature>
<comment type="subcellular location">
    <subcellularLocation>
        <location evidence="1">Cell membrane</location>
        <topology evidence="1">Multi-pass membrane protein</topology>
    </subcellularLocation>
</comment>
<evidence type="ECO:0000256" key="8">
    <source>
        <dbReference type="ARBA" id="ARBA00023136"/>
    </source>
</evidence>
<dbReference type="OrthoDB" id="9762778at2"/>
<dbReference type="InterPro" id="IPR003439">
    <property type="entry name" value="ABC_transporter-like_ATP-bd"/>
</dbReference>
<dbReference type="KEGG" id="cac:CA_C3414"/>
<dbReference type="SUPFAM" id="SSF52540">
    <property type="entry name" value="P-loop containing nucleoside triphosphate hydrolases"/>
    <property type="match status" value="1"/>
</dbReference>
<sequence length="577" mass="64612">MIKKLVSYIKEFKKATIVTPIFVIGEVAMEVIIPLLMSKIIDNGVGKGNIQYVCIVGAIMIIAAFASLSFGALAGKYAAKASAGFARNLRKGMYYNIQDFSFSNIDKYSTAGLITRLTTDVTNVQNAFQMIIRMFARAPIMLISAMAMCFYINSKLSLVFLGAIIFLGIFLYFIMTTVHPYFKRVFKKYDELNASVQENLTAIRAVKAYVREEHEVDKFHSASDILYKYFVKAEKIIILNAPLMQFTVYTCILLLSWLGAKMIVTKSMTTGQLMSLFTYTTNIMISLMVISMVFVMVIMAKSSAERIVEVLDEKSTLSNGEDPIYEVKDGSICFNNVDFGYSKDNMLLRNVDIKINSGETIGIIGGTGSAKSTFVQLIPRLYDVTNGSIKVGGLDVRKYDIETLRNEVSMVLQKNVLFSGSIKENLRWGNKNASDEELVEACRQAQAEEFIETLPNKYDTFIEEGGNNVSGGQKQRLCIARALLKKPKILILDDSTSAVDTKTDALIRKAFKQTIPDTTKLIIAQRISSVEDADRIIVLNDGKIDAFDTHENLIKTNNIYREVYESQMKGYDSDEEK</sequence>
<dbReference type="RefSeq" id="WP_010966684.1">
    <property type="nucleotide sequence ID" value="NC_003030.1"/>
</dbReference>
<dbReference type="Gene3D" id="1.20.1560.10">
    <property type="entry name" value="ABC transporter type 1, transmembrane domain"/>
    <property type="match status" value="1"/>
</dbReference>
<dbReference type="SMART" id="SM00382">
    <property type="entry name" value="AAA"/>
    <property type="match status" value="1"/>
</dbReference>
<dbReference type="FunFam" id="3.40.50.300:FF:000221">
    <property type="entry name" value="Multidrug ABC transporter ATP-binding protein"/>
    <property type="match status" value="1"/>
</dbReference>
<dbReference type="PROSITE" id="PS50929">
    <property type="entry name" value="ABC_TM1F"/>
    <property type="match status" value="1"/>
</dbReference>
<dbReference type="HOGENOM" id="CLU_000604_84_3_9"/>
<dbReference type="PATRIC" id="fig|272562.8.peg.3595"/>
<keyword evidence="8 9" id="KW-0472">Membrane</keyword>
<feature type="domain" description="ABC transmembrane type-1" evidence="11">
    <location>
        <begin position="21"/>
        <end position="299"/>
    </location>
</feature>
<keyword evidence="2" id="KW-0813">Transport</keyword>
<dbReference type="PROSITE" id="PS00211">
    <property type="entry name" value="ABC_TRANSPORTER_1"/>
    <property type="match status" value="1"/>
</dbReference>